<sequence>MSVPIIGGSVLGGVPGLPALVVGPSLGTTVATLWSPVARRLADSYHIIGWDLPGHGASPPPREPFTIGELAAGVIHWVDETIGAVSFTYAGVSVAGAAGLQLLLDQRRRLVAAALLCTGAQIGTSADWKSRALTVRRAGTGALREQSAQRWFVPTFPNRDPVCARTLLDDLEGVDDEGYAQTCAALAEFDVRARLTEIGTPVLAVAGANDVVTRVDSLRFISANVRCGQFAEVADAGHLVPVEQPDQIASLLTALTKRRTDDRQPL</sequence>
<dbReference type="SUPFAM" id="SSF53474">
    <property type="entry name" value="alpha/beta-Hydrolases"/>
    <property type="match status" value="1"/>
</dbReference>
<dbReference type="PANTHER" id="PTHR43194">
    <property type="entry name" value="HYDROLASE ALPHA/BETA FOLD FAMILY"/>
    <property type="match status" value="1"/>
</dbReference>
<evidence type="ECO:0000313" key="3">
    <source>
        <dbReference type="Proteomes" id="UP001060504"/>
    </source>
</evidence>
<gene>
    <name evidence="2" type="ORF">NGTWS1702_08630</name>
</gene>
<proteinExistence type="predicted"/>
<dbReference type="Gene3D" id="3.40.50.1820">
    <property type="entry name" value="alpha/beta hydrolase"/>
    <property type="match status" value="1"/>
</dbReference>
<dbReference type="EMBL" id="BPRH01000934">
    <property type="protein sequence ID" value="GJF11425.1"/>
    <property type="molecule type" value="Genomic_DNA"/>
</dbReference>
<dbReference type="Pfam" id="PF12697">
    <property type="entry name" value="Abhydrolase_6"/>
    <property type="match status" value="1"/>
</dbReference>
<evidence type="ECO:0000313" key="2">
    <source>
        <dbReference type="EMBL" id="GJF11425.1"/>
    </source>
</evidence>
<keyword evidence="3" id="KW-1185">Reference proteome</keyword>
<comment type="caution">
    <text evidence="2">The sequence shown here is derived from an EMBL/GenBank/DDBJ whole genome shotgun (WGS) entry which is preliminary data.</text>
</comment>
<name>A0ABQ4V7Q7_9MYCO</name>
<dbReference type="InterPro" id="IPR029058">
    <property type="entry name" value="AB_hydrolase_fold"/>
</dbReference>
<organism evidence="2 3">
    <name type="scientific">Mycolicibacterium cyprinidarum</name>
    <dbReference type="NCBI Taxonomy" id="2860311"/>
    <lineage>
        <taxon>Bacteria</taxon>
        <taxon>Bacillati</taxon>
        <taxon>Actinomycetota</taxon>
        <taxon>Actinomycetes</taxon>
        <taxon>Mycobacteriales</taxon>
        <taxon>Mycobacteriaceae</taxon>
        <taxon>Mycolicibacterium</taxon>
    </lineage>
</organism>
<protein>
    <recommendedName>
        <fullName evidence="1">AB hydrolase-1 domain-containing protein</fullName>
    </recommendedName>
</protein>
<dbReference type="InterPro" id="IPR000073">
    <property type="entry name" value="AB_hydrolase_1"/>
</dbReference>
<reference evidence="2 3" key="1">
    <citation type="submission" date="2021-08" db="EMBL/GenBank/DDBJ databases">
        <title>Draft genome sequence of Mycolicibacterium sp. NGTWS1702 strain.</title>
        <authorList>
            <person name="Matsumoto M."/>
            <person name="Tang B.C.C."/>
            <person name="Machida Y."/>
            <person name="Matoyama H."/>
            <person name="Kishihara T."/>
            <person name="Sato S."/>
            <person name="Kondo I."/>
            <person name="Sano M."/>
            <person name="Kato G."/>
        </authorList>
    </citation>
    <scope>NUCLEOTIDE SEQUENCE [LARGE SCALE GENOMIC DNA]</scope>
    <source>
        <strain evidence="2 3">NGTWSNA01</strain>
    </source>
</reference>
<dbReference type="PANTHER" id="PTHR43194:SF2">
    <property type="entry name" value="PEROXISOMAL MEMBRANE PROTEIN LPX1"/>
    <property type="match status" value="1"/>
</dbReference>
<dbReference type="InterPro" id="IPR050228">
    <property type="entry name" value="Carboxylesterase_BioH"/>
</dbReference>
<accession>A0ABQ4V7Q7</accession>
<evidence type="ECO:0000259" key="1">
    <source>
        <dbReference type="Pfam" id="PF12697"/>
    </source>
</evidence>
<dbReference type="Proteomes" id="UP001060504">
    <property type="component" value="Unassembled WGS sequence"/>
</dbReference>
<feature type="domain" description="AB hydrolase-1" evidence="1">
    <location>
        <begin position="27"/>
        <end position="250"/>
    </location>
</feature>